<dbReference type="Proteomes" id="UP001328107">
    <property type="component" value="Unassembled WGS sequence"/>
</dbReference>
<organism evidence="1 2">
    <name type="scientific">Pristionchus mayeri</name>
    <dbReference type="NCBI Taxonomy" id="1317129"/>
    <lineage>
        <taxon>Eukaryota</taxon>
        <taxon>Metazoa</taxon>
        <taxon>Ecdysozoa</taxon>
        <taxon>Nematoda</taxon>
        <taxon>Chromadorea</taxon>
        <taxon>Rhabditida</taxon>
        <taxon>Rhabditina</taxon>
        <taxon>Diplogasteromorpha</taxon>
        <taxon>Diplogasteroidea</taxon>
        <taxon>Neodiplogasteridae</taxon>
        <taxon>Pristionchus</taxon>
    </lineage>
</organism>
<reference evidence="2" key="1">
    <citation type="submission" date="2022-10" db="EMBL/GenBank/DDBJ databases">
        <title>Genome assembly of Pristionchus species.</title>
        <authorList>
            <person name="Yoshida K."/>
            <person name="Sommer R.J."/>
        </authorList>
    </citation>
    <scope>NUCLEOTIDE SEQUENCE [LARGE SCALE GENOMIC DNA]</scope>
    <source>
        <strain evidence="2">RS5460</strain>
    </source>
</reference>
<evidence type="ECO:0000313" key="1">
    <source>
        <dbReference type="EMBL" id="GMR51618.1"/>
    </source>
</evidence>
<name>A0AAN5CVF3_9BILA</name>
<proteinExistence type="predicted"/>
<keyword evidence="2" id="KW-1185">Reference proteome</keyword>
<sequence length="196" mass="21857">ATVVCRGTSKYEVQIKFEREDGIVTSYGYSLEVTTPHNLICADSNPDTQTCSFVTAGIDYNANEVDIANLDAENSKKFAAGVIATCGERNVIIREKSEEPLKNYAVCFSDGTWRNAEKDKMEDKYDKLQCATRLCKLCLDLPISDHFVKKGVPTSPTSFQKEKLGECDEYRCGHYPVIGTLTSDGKNNEHYSQRVS</sequence>
<dbReference type="EMBL" id="BTRK01000005">
    <property type="protein sequence ID" value="GMR51618.1"/>
    <property type="molecule type" value="Genomic_DNA"/>
</dbReference>
<comment type="caution">
    <text evidence="1">The sequence shown here is derived from an EMBL/GenBank/DDBJ whole genome shotgun (WGS) entry which is preliminary data.</text>
</comment>
<gene>
    <name evidence="1" type="ORF">PMAYCL1PPCAC_21813</name>
</gene>
<protein>
    <submittedName>
        <fullName evidence="1">Uncharacterized protein</fullName>
    </submittedName>
</protein>
<feature type="non-terminal residue" evidence="1">
    <location>
        <position position="1"/>
    </location>
</feature>
<dbReference type="AlphaFoldDB" id="A0AAN5CVF3"/>
<accession>A0AAN5CVF3</accession>
<feature type="non-terminal residue" evidence="1">
    <location>
        <position position="196"/>
    </location>
</feature>
<evidence type="ECO:0000313" key="2">
    <source>
        <dbReference type="Proteomes" id="UP001328107"/>
    </source>
</evidence>